<feature type="region of interest" description="SAW" evidence="3">
    <location>
        <begin position="856"/>
        <end position="930"/>
    </location>
</feature>
<feature type="region of interest" description="Leucine repeat II (LRII)" evidence="3">
    <location>
        <begin position="718"/>
        <end position="750"/>
    </location>
</feature>
<proteinExistence type="inferred from homology"/>
<feature type="compositionally biased region" description="Pro residues" evidence="4">
    <location>
        <begin position="516"/>
        <end position="526"/>
    </location>
</feature>
<feature type="region of interest" description="Disordered" evidence="4">
    <location>
        <begin position="59"/>
        <end position="102"/>
    </location>
</feature>
<comment type="caution">
    <text evidence="3">Lacks conserved residue(s) required for the propagation of feature annotation.</text>
</comment>
<dbReference type="PANTHER" id="PTHR31636">
    <property type="entry name" value="OSJNBA0084A10.13 PROTEIN-RELATED"/>
    <property type="match status" value="1"/>
</dbReference>
<dbReference type="Proteomes" id="UP000636709">
    <property type="component" value="Unassembled WGS sequence"/>
</dbReference>
<organism evidence="5 6">
    <name type="scientific">Digitaria exilis</name>
    <dbReference type="NCBI Taxonomy" id="1010633"/>
    <lineage>
        <taxon>Eukaryota</taxon>
        <taxon>Viridiplantae</taxon>
        <taxon>Streptophyta</taxon>
        <taxon>Embryophyta</taxon>
        <taxon>Tracheophyta</taxon>
        <taxon>Spermatophyta</taxon>
        <taxon>Magnoliopsida</taxon>
        <taxon>Liliopsida</taxon>
        <taxon>Poales</taxon>
        <taxon>Poaceae</taxon>
        <taxon>PACMAD clade</taxon>
        <taxon>Panicoideae</taxon>
        <taxon>Panicodae</taxon>
        <taxon>Paniceae</taxon>
        <taxon>Anthephorinae</taxon>
        <taxon>Digitaria</taxon>
    </lineage>
</organism>
<feature type="region of interest" description="Disordered" evidence="4">
    <location>
        <begin position="512"/>
        <end position="560"/>
    </location>
</feature>
<keyword evidence="2" id="KW-0804">Transcription</keyword>
<evidence type="ECO:0000256" key="4">
    <source>
        <dbReference type="SAM" id="MobiDB-lite"/>
    </source>
</evidence>
<name>A0A835BWA7_9POAL</name>
<dbReference type="InterPro" id="IPR005202">
    <property type="entry name" value="TF_GRAS"/>
</dbReference>
<gene>
    <name evidence="5" type="ORF">HU200_032943</name>
</gene>
<dbReference type="OrthoDB" id="677896at2759"/>
<dbReference type="Pfam" id="PF03514">
    <property type="entry name" value="GRAS"/>
    <property type="match status" value="1"/>
</dbReference>
<comment type="caution">
    <text evidence="5">The sequence shown here is derived from an EMBL/GenBank/DDBJ whole genome shotgun (WGS) entry which is preliminary data.</text>
</comment>
<feature type="compositionally biased region" description="Low complexity" evidence="4">
    <location>
        <begin position="527"/>
        <end position="560"/>
    </location>
</feature>
<sequence length="1108" mass="118361">MVDGGYVVVGHAPFRKREGGVREKRKKEKSFRICRNCPLRLPRPGGSRNPVWGHLANVARGLPKPRKRPLQNPAPGFTKSHPSQVRLRAHPQPRRDRVSPGPLSVTGALALLRFRARNVQLGNASEFRARPPQNRSWRPPAGVGGEGATRIQLSGRLLFHALTPPRRREGRNATASSRAKFAAAPYAAGITRAARFQSFTLPAHHGFVTLWPWHRSPGARNKSSNQSAPGPAITPPDKQHQRAHPPPGRRWPTPSAECRRIGVGSETAVWVYKAFVSSPSSSHPPPTSLSGLSPLPCPACMEPGAPWRDPRQGYAYGVGSAMQMQLQQRADAATAGGGGVLKRSLGELERWQHQQQQHVAAQQALYLRAVRQRTAAAADIAALLGGGAAHQPLVLSGSSFSGGLASPSSTLSSLTTASRAAVPLMHPHHPQQQRQVPLMTSSPQTQAFGLSRAPLPQQAPAASSERFILQELEKQLLDDDDEEPVAAMSGTGSAVTNSEWEETIQQLNSITAAPSPGLPAAPPPAPNNNANAGMTRSPSNSSSSTASSSASCSPPTPGAASRQLLSEAAVAIADGNHEAAAAHLAALKRAANQHGDAEQRLIAMMVDALSSRIVPTAASLAQHLAELRGAEQRAGCQLLHDISPCFRLALHAASAAIVEALGDSRAIHLVDFDVSLPQHAAVIQRLAARRVHGTSLKVTAVTDPGSPFTQSTAATLPAIGEQLKQLAERAGIEYRFKVVSCRAAELDASRLGCAPGEALAVNLAFALSRVPDESVSPANPRDELLRRVRALGPQVVALVEQELNTNTAPLAARFTDACAHYGAILESLDATLGRESAEKKARAESALARKAANAVGRDGPDRLERCEVFGKWRARFGMAGFRPVALGQSIADKVTARVGPAPPGITVKADNGVLRLCWMGRVVTSEHHRRAGRPCRARLYGRHQIPPTWSRLMSPMLAVKMPEGEVAFVGTEEALVVEEGILRRKRTWKDRRNPRARTGFRLKNTPCNHAAHPNDAVIMSVAAAARAKSSLRCRSNGVRGEEIRLVPGCPTFWLGLSLVDAPTCPFGKPIQLLGPEIRAYTNGAPDFIPEVLLTPPAAADELTTPRNP</sequence>
<evidence type="ECO:0000256" key="1">
    <source>
        <dbReference type="ARBA" id="ARBA00023015"/>
    </source>
</evidence>
<feature type="region of interest" description="Disordered" evidence="4">
    <location>
        <begin position="217"/>
        <end position="256"/>
    </location>
</feature>
<dbReference type="AlphaFoldDB" id="A0A835BWA7"/>
<keyword evidence="6" id="KW-1185">Reference proteome</keyword>
<evidence type="ECO:0008006" key="7">
    <source>
        <dbReference type="Google" id="ProtNLM"/>
    </source>
</evidence>
<dbReference type="EMBL" id="JACEFO010001785">
    <property type="protein sequence ID" value="KAF8702559.1"/>
    <property type="molecule type" value="Genomic_DNA"/>
</dbReference>
<accession>A0A835BWA7</accession>
<feature type="region of interest" description="Disordered" evidence="4">
    <location>
        <begin position="478"/>
        <end position="498"/>
    </location>
</feature>
<reference evidence="5" key="1">
    <citation type="submission" date="2020-07" db="EMBL/GenBank/DDBJ databases">
        <title>Genome sequence and genetic diversity analysis of an under-domesticated orphan crop, white fonio (Digitaria exilis).</title>
        <authorList>
            <person name="Bennetzen J.L."/>
            <person name="Chen S."/>
            <person name="Ma X."/>
            <person name="Wang X."/>
            <person name="Yssel A.E.J."/>
            <person name="Chaluvadi S.R."/>
            <person name="Johnson M."/>
            <person name="Gangashetty P."/>
            <person name="Hamidou F."/>
            <person name="Sanogo M.D."/>
            <person name="Zwaenepoel A."/>
            <person name="Wallace J."/>
            <person name="Van De Peer Y."/>
            <person name="Van Deynze A."/>
        </authorList>
    </citation>
    <scope>NUCLEOTIDE SEQUENCE</scope>
    <source>
        <tissue evidence="5">Leaves</tissue>
    </source>
</reference>
<evidence type="ECO:0000313" key="5">
    <source>
        <dbReference type="EMBL" id="KAF8702559.1"/>
    </source>
</evidence>
<evidence type="ECO:0000313" key="6">
    <source>
        <dbReference type="Proteomes" id="UP000636709"/>
    </source>
</evidence>
<comment type="similarity">
    <text evidence="3">Belongs to the GRAS family.</text>
</comment>
<evidence type="ECO:0000256" key="3">
    <source>
        <dbReference type="PROSITE-ProRule" id="PRU01191"/>
    </source>
</evidence>
<dbReference type="PROSITE" id="PS50985">
    <property type="entry name" value="GRAS"/>
    <property type="match status" value="1"/>
</dbReference>
<protein>
    <recommendedName>
        <fullName evidence="7">Scarecrow-like protein 8</fullName>
    </recommendedName>
</protein>
<evidence type="ECO:0000256" key="2">
    <source>
        <dbReference type="ARBA" id="ARBA00023163"/>
    </source>
</evidence>
<keyword evidence="1" id="KW-0805">Transcription regulation</keyword>